<gene>
    <name evidence="1" type="ORF">E2C01_096640</name>
</gene>
<comment type="caution">
    <text evidence="1">The sequence shown here is derived from an EMBL/GenBank/DDBJ whole genome shotgun (WGS) entry which is preliminary data.</text>
</comment>
<evidence type="ECO:0000313" key="1">
    <source>
        <dbReference type="EMBL" id="MPD01126.1"/>
    </source>
</evidence>
<keyword evidence="2" id="KW-1185">Reference proteome</keyword>
<name>A0A5B7K2J5_PORTR</name>
<dbReference type="Proteomes" id="UP000324222">
    <property type="component" value="Unassembled WGS sequence"/>
</dbReference>
<dbReference type="EMBL" id="VSRR010125847">
    <property type="protein sequence ID" value="MPD01126.1"/>
    <property type="molecule type" value="Genomic_DNA"/>
</dbReference>
<reference evidence="1 2" key="1">
    <citation type="submission" date="2019-05" db="EMBL/GenBank/DDBJ databases">
        <title>Another draft genome of Portunus trituberculatus and its Hox gene families provides insights of decapod evolution.</title>
        <authorList>
            <person name="Jeong J.-H."/>
            <person name="Song I."/>
            <person name="Kim S."/>
            <person name="Choi T."/>
            <person name="Kim D."/>
            <person name="Ryu S."/>
            <person name="Kim W."/>
        </authorList>
    </citation>
    <scope>NUCLEOTIDE SEQUENCE [LARGE SCALE GENOMIC DNA]</scope>
    <source>
        <tissue evidence="1">Muscle</tissue>
    </source>
</reference>
<sequence length="47" mass="5093">MAGRRSHLNYGRPFNGVGGKVTNVLSVIRIRLTDSADKRGSASKYGE</sequence>
<organism evidence="1 2">
    <name type="scientific">Portunus trituberculatus</name>
    <name type="common">Swimming crab</name>
    <name type="synonym">Neptunus trituberculatus</name>
    <dbReference type="NCBI Taxonomy" id="210409"/>
    <lineage>
        <taxon>Eukaryota</taxon>
        <taxon>Metazoa</taxon>
        <taxon>Ecdysozoa</taxon>
        <taxon>Arthropoda</taxon>
        <taxon>Crustacea</taxon>
        <taxon>Multicrustacea</taxon>
        <taxon>Malacostraca</taxon>
        <taxon>Eumalacostraca</taxon>
        <taxon>Eucarida</taxon>
        <taxon>Decapoda</taxon>
        <taxon>Pleocyemata</taxon>
        <taxon>Brachyura</taxon>
        <taxon>Eubrachyura</taxon>
        <taxon>Portunoidea</taxon>
        <taxon>Portunidae</taxon>
        <taxon>Portuninae</taxon>
        <taxon>Portunus</taxon>
    </lineage>
</organism>
<protein>
    <submittedName>
        <fullName evidence="1">Uncharacterized protein</fullName>
    </submittedName>
</protein>
<evidence type="ECO:0000313" key="2">
    <source>
        <dbReference type="Proteomes" id="UP000324222"/>
    </source>
</evidence>
<accession>A0A5B7K2J5</accession>
<proteinExistence type="predicted"/>
<dbReference type="AlphaFoldDB" id="A0A5B7K2J5"/>